<evidence type="ECO:0000256" key="4">
    <source>
        <dbReference type="ARBA" id="ARBA00022679"/>
    </source>
</evidence>
<dbReference type="PANTHER" id="PTHR11214:SF378">
    <property type="entry name" value="BETA-1,3-GALACTOSYLTRANSFERASE 4"/>
    <property type="match status" value="1"/>
</dbReference>
<protein>
    <recommendedName>
        <fullName evidence="10">Hexosyltransferase</fullName>
        <ecNumber evidence="10">2.4.1.-</ecNumber>
    </recommendedName>
</protein>
<evidence type="ECO:0000256" key="2">
    <source>
        <dbReference type="ARBA" id="ARBA00008661"/>
    </source>
</evidence>
<dbReference type="Gene3D" id="3.90.550.50">
    <property type="match status" value="1"/>
</dbReference>
<sequence>MSTSLQPRLLPRLTFVLLALIFAGVLLLGRSVRRDRPIQSTSRSLSLLISPTPTTASGNHPLLVVVVLSHVVNRHRRTAIRQSWARHAQNSNCSLLFVVGTTADANVSGESQLHGDIIQVNVQENYHRLAYKLKPAFAYVLEHVNFDYLLKTDDDVFVNLPLLISQLLLNDDSKKATNTMLGYQILGATAPTNQSDKYFALQLMAQLIPPYLSGTGYVMSRQVLRNVIECPLGPMPYEDVYFTGICREHFNITLEHSELFGYSRRQFVPCALRRSVIAHGLSAEQMTSAYTMTLSSNWRC</sequence>
<keyword evidence="7" id="KW-1133">Transmembrane helix</keyword>
<dbReference type="GO" id="GO:0000139">
    <property type="term" value="C:Golgi membrane"/>
    <property type="evidence" value="ECO:0007669"/>
    <property type="project" value="UniProtKB-SubCell"/>
</dbReference>
<evidence type="ECO:0000256" key="5">
    <source>
        <dbReference type="ARBA" id="ARBA00022692"/>
    </source>
</evidence>
<evidence type="ECO:0000256" key="10">
    <source>
        <dbReference type="RuleBase" id="RU363063"/>
    </source>
</evidence>
<name>A0A914V7S2_9BILA</name>
<keyword evidence="11" id="KW-1185">Reference proteome</keyword>
<comment type="subcellular location">
    <subcellularLocation>
        <location evidence="1 10">Golgi apparatus membrane</location>
        <topology evidence="1 10">Single-pass type II membrane protein</topology>
    </subcellularLocation>
</comment>
<organism evidence="11 12">
    <name type="scientific">Plectus sambesii</name>
    <dbReference type="NCBI Taxonomy" id="2011161"/>
    <lineage>
        <taxon>Eukaryota</taxon>
        <taxon>Metazoa</taxon>
        <taxon>Ecdysozoa</taxon>
        <taxon>Nematoda</taxon>
        <taxon>Chromadorea</taxon>
        <taxon>Plectida</taxon>
        <taxon>Plectina</taxon>
        <taxon>Plectoidea</taxon>
        <taxon>Plectidae</taxon>
        <taxon>Plectus</taxon>
    </lineage>
</organism>
<keyword evidence="3 10" id="KW-0328">Glycosyltransferase</keyword>
<dbReference type="EC" id="2.4.1.-" evidence="10"/>
<keyword evidence="9" id="KW-0472">Membrane</keyword>
<dbReference type="Proteomes" id="UP000887566">
    <property type="component" value="Unplaced"/>
</dbReference>
<evidence type="ECO:0000313" key="12">
    <source>
        <dbReference type="WBParaSite" id="PSAMB.scaffold162size70593.g2920.t1"/>
    </source>
</evidence>
<dbReference type="WBParaSite" id="PSAMB.scaffold162size70593.g2920.t1">
    <property type="protein sequence ID" value="PSAMB.scaffold162size70593.g2920.t1"/>
    <property type="gene ID" value="PSAMB.scaffold162size70593.g2920"/>
</dbReference>
<proteinExistence type="inferred from homology"/>
<evidence type="ECO:0000256" key="6">
    <source>
        <dbReference type="ARBA" id="ARBA00022968"/>
    </source>
</evidence>
<keyword evidence="6" id="KW-0735">Signal-anchor</keyword>
<dbReference type="GO" id="GO:0016758">
    <property type="term" value="F:hexosyltransferase activity"/>
    <property type="evidence" value="ECO:0007669"/>
    <property type="project" value="InterPro"/>
</dbReference>
<evidence type="ECO:0000256" key="3">
    <source>
        <dbReference type="ARBA" id="ARBA00022676"/>
    </source>
</evidence>
<keyword evidence="5" id="KW-0812">Transmembrane</keyword>
<evidence type="ECO:0000256" key="7">
    <source>
        <dbReference type="ARBA" id="ARBA00022989"/>
    </source>
</evidence>
<dbReference type="Pfam" id="PF01762">
    <property type="entry name" value="Galactosyl_T"/>
    <property type="match status" value="1"/>
</dbReference>
<dbReference type="PANTHER" id="PTHR11214">
    <property type="entry name" value="BETA-1,3-N-ACETYLGLUCOSAMINYLTRANSFERASE"/>
    <property type="match status" value="1"/>
</dbReference>
<evidence type="ECO:0000256" key="9">
    <source>
        <dbReference type="ARBA" id="ARBA00023136"/>
    </source>
</evidence>
<dbReference type="InterPro" id="IPR002659">
    <property type="entry name" value="Glyco_trans_31"/>
</dbReference>
<evidence type="ECO:0000256" key="1">
    <source>
        <dbReference type="ARBA" id="ARBA00004323"/>
    </source>
</evidence>
<evidence type="ECO:0000256" key="8">
    <source>
        <dbReference type="ARBA" id="ARBA00023034"/>
    </source>
</evidence>
<accession>A0A914V7S2</accession>
<dbReference type="AlphaFoldDB" id="A0A914V7S2"/>
<reference evidence="12" key="1">
    <citation type="submission" date="2022-11" db="UniProtKB">
        <authorList>
            <consortium name="WormBaseParasite"/>
        </authorList>
    </citation>
    <scope>IDENTIFICATION</scope>
</reference>
<keyword evidence="8 10" id="KW-0333">Golgi apparatus</keyword>
<comment type="similarity">
    <text evidence="2 10">Belongs to the glycosyltransferase 31 family.</text>
</comment>
<keyword evidence="4" id="KW-0808">Transferase</keyword>
<dbReference type="GO" id="GO:0006493">
    <property type="term" value="P:protein O-linked glycosylation"/>
    <property type="evidence" value="ECO:0007669"/>
    <property type="project" value="TreeGrafter"/>
</dbReference>
<evidence type="ECO:0000313" key="11">
    <source>
        <dbReference type="Proteomes" id="UP000887566"/>
    </source>
</evidence>